<protein>
    <submittedName>
        <fullName evidence="2">Uncharacterized protein</fullName>
    </submittedName>
</protein>
<reference evidence="2" key="1">
    <citation type="journal article" date="2018" name="DNA Res.">
        <title>Multiple hybrid de novo genome assembly of finger millet, an orphan allotetraploid crop.</title>
        <authorList>
            <person name="Hatakeyama M."/>
            <person name="Aluri S."/>
            <person name="Balachadran M.T."/>
            <person name="Sivarajan S.R."/>
            <person name="Patrignani A."/>
            <person name="Gruter S."/>
            <person name="Poveda L."/>
            <person name="Shimizu-Inatsugi R."/>
            <person name="Baeten J."/>
            <person name="Francoijs K.J."/>
            <person name="Nataraja K.N."/>
            <person name="Reddy Y.A.N."/>
            <person name="Phadnis S."/>
            <person name="Ravikumar R.L."/>
            <person name="Schlapbach R."/>
            <person name="Sreeman S.M."/>
            <person name="Shimizu K.K."/>
        </authorList>
    </citation>
    <scope>NUCLEOTIDE SEQUENCE</scope>
</reference>
<feature type="compositionally biased region" description="Acidic residues" evidence="1">
    <location>
        <begin position="1"/>
        <end position="10"/>
    </location>
</feature>
<proteinExistence type="predicted"/>
<sequence>MGGPDMEPDAALDVIQEGSDGPGPRMAFTIEGPDMEPKAPDAEVDEDDGSPSNYLNLNQEDEENLEGEEDDDVEGPNQDNDGTQTSFQVRHGRGPNKQPSGRYVITEISDARDPLQPDTTVSA</sequence>
<keyword evidence="3" id="KW-1185">Reference proteome</keyword>
<dbReference type="AlphaFoldDB" id="A0AAV5CC06"/>
<feature type="compositionally biased region" description="Polar residues" evidence="1">
    <location>
        <begin position="77"/>
        <end position="88"/>
    </location>
</feature>
<accession>A0AAV5CC06</accession>
<organism evidence="2 3">
    <name type="scientific">Eleusine coracana subsp. coracana</name>
    <dbReference type="NCBI Taxonomy" id="191504"/>
    <lineage>
        <taxon>Eukaryota</taxon>
        <taxon>Viridiplantae</taxon>
        <taxon>Streptophyta</taxon>
        <taxon>Embryophyta</taxon>
        <taxon>Tracheophyta</taxon>
        <taxon>Spermatophyta</taxon>
        <taxon>Magnoliopsida</taxon>
        <taxon>Liliopsida</taxon>
        <taxon>Poales</taxon>
        <taxon>Poaceae</taxon>
        <taxon>PACMAD clade</taxon>
        <taxon>Chloridoideae</taxon>
        <taxon>Cynodonteae</taxon>
        <taxon>Eleusininae</taxon>
        <taxon>Eleusine</taxon>
    </lineage>
</organism>
<gene>
    <name evidence="2" type="primary">ga12358</name>
    <name evidence="2" type="ORF">PR202_ga12358</name>
</gene>
<comment type="caution">
    <text evidence="2">The sequence shown here is derived from an EMBL/GenBank/DDBJ whole genome shotgun (WGS) entry which is preliminary data.</text>
</comment>
<dbReference type="Proteomes" id="UP001054889">
    <property type="component" value="Unassembled WGS sequence"/>
</dbReference>
<reference evidence="2" key="2">
    <citation type="submission" date="2021-12" db="EMBL/GenBank/DDBJ databases">
        <title>Resequencing data analysis of finger millet.</title>
        <authorList>
            <person name="Hatakeyama M."/>
            <person name="Aluri S."/>
            <person name="Balachadran M.T."/>
            <person name="Sivarajan S.R."/>
            <person name="Poveda L."/>
            <person name="Shimizu-Inatsugi R."/>
            <person name="Schlapbach R."/>
            <person name="Sreeman S.M."/>
            <person name="Shimizu K.K."/>
        </authorList>
    </citation>
    <scope>NUCLEOTIDE SEQUENCE</scope>
</reference>
<evidence type="ECO:0000256" key="1">
    <source>
        <dbReference type="SAM" id="MobiDB-lite"/>
    </source>
</evidence>
<feature type="region of interest" description="Disordered" evidence="1">
    <location>
        <begin position="1"/>
        <end position="123"/>
    </location>
</feature>
<feature type="compositionally biased region" description="Acidic residues" evidence="1">
    <location>
        <begin position="59"/>
        <end position="74"/>
    </location>
</feature>
<dbReference type="EMBL" id="BQKI01000005">
    <property type="protein sequence ID" value="GJM95597.1"/>
    <property type="molecule type" value="Genomic_DNA"/>
</dbReference>
<evidence type="ECO:0000313" key="2">
    <source>
        <dbReference type="EMBL" id="GJM95597.1"/>
    </source>
</evidence>
<evidence type="ECO:0000313" key="3">
    <source>
        <dbReference type="Proteomes" id="UP001054889"/>
    </source>
</evidence>
<name>A0AAV5CC06_ELECO</name>